<reference evidence="7 8" key="1">
    <citation type="submission" date="2020-08" db="EMBL/GenBank/DDBJ databases">
        <title>Genomic Encyclopedia of Type Strains, Phase IV (KMG-IV): sequencing the most valuable type-strain genomes for metagenomic binning, comparative biology and taxonomic classification.</title>
        <authorList>
            <person name="Goeker M."/>
        </authorList>
    </citation>
    <scope>NUCLEOTIDE SEQUENCE [LARGE SCALE GENOMIC DNA]</scope>
    <source>
        <strain evidence="7 8">DSM 15867</strain>
    </source>
</reference>
<feature type="domain" description="D-isomer specific 2-hydroxyacid dehydrogenase catalytic" evidence="5">
    <location>
        <begin position="41"/>
        <end position="316"/>
    </location>
</feature>
<dbReference type="InterPro" id="IPR006140">
    <property type="entry name" value="D-isomer_DH_NAD-bd"/>
</dbReference>
<dbReference type="Gene3D" id="3.40.50.720">
    <property type="entry name" value="NAD(P)-binding Rossmann-like Domain"/>
    <property type="match status" value="2"/>
</dbReference>
<protein>
    <submittedName>
        <fullName evidence="7">Lactate dehydrogenase-like 2-hydroxyacid dehydrogenase</fullName>
    </submittedName>
</protein>
<dbReference type="InterPro" id="IPR036291">
    <property type="entry name" value="NAD(P)-bd_dom_sf"/>
</dbReference>
<sequence>MTAPNRTDILMPAPMARGVVQALDQRFALHRLWEQSDPDRYLTSIAPRIRGMAVGGAAGRIDAGWFDRLPALEIVAHFGVGYETIDAAAAAARGITVTNTPGVLDAEVADLTIGLLLATLRRLPQADRFVRDGRWPGGPFPLSPSLRGRRVGILGLGAIGKAVARRLEGFDVPIAYHGRSRQPDVSYAYHESPTGLAAASDVLIAIVPGGAGTRHLVDAAVLDALGPDGVFVNVARGSVVDQDALVAALAERRILAAGLDVYADEPNVPEALVAMEQVVLLPHLGSASERTRAAMGRLVVDNLATWFTTGRALTPVAETRG</sequence>
<dbReference type="Pfam" id="PF00389">
    <property type="entry name" value="2-Hacid_dh"/>
    <property type="match status" value="1"/>
</dbReference>
<evidence type="ECO:0000259" key="6">
    <source>
        <dbReference type="Pfam" id="PF02826"/>
    </source>
</evidence>
<evidence type="ECO:0000256" key="2">
    <source>
        <dbReference type="ARBA" id="ARBA00023002"/>
    </source>
</evidence>
<evidence type="ECO:0000256" key="1">
    <source>
        <dbReference type="ARBA" id="ARBA00022857"/>
    </source>
</evidence>
<dbReference type="SUPFAM" id="SSF51735">
    <property type="entry name" value="NAD(P)-binding Rossmann-fold domains"/>
    <property type="match status" value="1"/>
</dbReference>
<dbReference type="GO" id="GO:0016618">
    <property type="term" value="F:hydroxypyruvate reductase [NAD(P)H] activity"/>
    <property type="evidence" value="ECO:0007669"/>
    <property type="project" value="TreeGrafter"/>
</dbReference>
<keyword evidence="2 4" id="KW-0560">Oxidoreductase</keyword>
<evidence type="ECO:0000313" key="8">
    <source>
        <dbReference type="Proteomes" id="UP000574769"/>
    </source>
</evidence>
<dbReference type="Proteomes" id="UP000574769">
    <property type="component" value="Unassembled WGS sequence"/>
</dbReference>
<evidence type="ECO:0000259" key="5">
    <source>
        <dbReference type="Pfam" id="PF00389"/>
    </source>
</evidence>
<evidence type="ECO:0000313" key="7">
    <source>
        <dbReference type="EMBL" id="MBB4616129.1"/>
    </source>
</evidence>
<dbReference type="AlphaFoldDB" id="A0A7W7EWJ4"/>
<proteinExistence type="inferred from homology"/>
<dbReference type="GO" id="GO:0051287">
    <property type="term" value="F:NAD binding"/>
    <property type="evidence" value="ECO:0007669"/>
    <property type="project" value="InterPro"/>
</dbReference>
<evidence type="ECO:0000256" key="3">
    <source>
        <dbReference type="ARBA" id="ARBA00023027"/>
    </source>
</evidence>
<dbReference type="InterPro" id="IPR006139">
    <property type="entry name" value="D-isomer_2_OHA_DH_cat_dom"/>
</dbReference>
<keyword evidence="3" id="KW-0520">NAD</keyword>
<accession>A0A7W7EWJ4</accession>
<keyword evidence="8" id="KW-1185">Reference proteome</keyword>
<dbReference type="GO" id="GO:0030267">
    <property type="term" value="F:glyoxylate reductase (NADPH) activity"/>
    <property type="evidence" value="ECO:0007669"/>
    <property type="project" value="TreeGrafter"/>
</dbReference>
<organism evidence="7 8">
    <name type="scientific">Sphingomonas abaci</name>
    <dbReference type="NCBI Taxonomy" id="237611"/>
    <lineage>
        <taxon>Bacteria</taxon>
        <taxon>Pseudomonadati</taxon>
        <taxon>Pseudomonadota</taxon>
        <taxon>Alphaproteobacteria</taxon>
        <taxon>Sphingomonadales</taxon>
        <taxon>Sphingomonadaceae</taxon>
        <taxon>Sphingomonas</taxon>
    </lineage>
</organism>
<dbReference type="GO" id="GO:0005829">
    <property type="term" value="C:cytosol"/>
    <property type="evidence" value="ECO:0007669"/>
    <property type="project" value="TreeGrafter"/>
</dbReference>
<dbReference type="Pfam" id="PF02826">
    <property type="entry name" value="2-Hacid_dh_C"/>
    <property type="match status" value="1"/>
</dbReference>
<gene>
    <name evidence="7" type="ORF">GGQ96_000235</name>
</gene>
<dbReference type="EMBL" id="JACHNY010000001">
    <property type="protein sequence ID" value="MBB4616129.1"/>
    <property type="molecule type" value="Genomic_DNA"/>
</dbReference>
<comment type="caution">
    <text evidence="7">The sequence shown here is derived from an EMBL/GenBank/DDBJ whole genome shotgun (WGS) entry which is preliminary data.</text>
</comment>
<feature type="domain" description="D-isomer specific 2-hydroxyacid dehydrogenase NAD-binding" evidence="6">
    <location>
        <begin position="113"/>
        <end position="285"/>
    </location>
</feature>
<comment type="similarity">
    <text evidence="4">Belongs to the D-isomer specific 2-hydroxyacid dehydrogenase family.</text>
</comment>
<evidence type="ECO:0000256" key="4">
    <source>
        <dbReference type="RuleBase" id="RU003719"/>
    </source>
</evidence>
<name>A0A7W7EWJ4_9SPHN</name>
<dbReference type="SUPFAM" id="SSF52283">
    <property type="entry name" value="Formate/glycerate dehydrogenase catalytic domain-like"/>
    <property type="match status" value="1"/>
</dbReference>
<dbReference type="PANTHER" id="PTHR10996:SF178">
    <property type="entry name" value="2-HYDROXYACID DEHYDROGENASE YGL185C-RELATED"/>
    <property type="match status" value="1"/>
</dbReference>
<dbReference type="CDD" id="cd12156">
    <property type="entry name" value="HPPR"/>
    <property type="match status" value="1"/>
</dbReference>
<dbReference type="InterPro" id="IPR050223">
    <property type="entry name" value="D-isomer_2-hydroxyacid_DH"/>
</dbReference>
<dbReference type="RefSeq" id="WP_184110748.1">
    <property type="nucleotide sequence ID" value="NZ_JACHNY010000001.1"/>
</dbReference>
<keyword evidence="1" id="KW-0521">NADP</keyword>
<dbReference type="FunFam" id="3.40.50.720:FF:000213">
    <property type="entry name" value="Putative 2-hydroxyacid dehydrogenase"/>
    <property type="match status" value="1"/>
</dbReference>
<dbReference type="PANTHER" id="PTHR10996">
    <property type="entry name" value="2-HYDROXYACID DEHYDROGENASE-RELATED"/>
    <property type="match status" value="1"/>
</dbReference>